<dbReference type="OrthoDB" id="2119228at2759"/>
<comment type="caution">
    <text evidence="2">The sequence shown here is derived from an EMBL/GenBank/DDBJ whole genome shotgun (WGS) entry which is preliminary data.</text>
</comment>
<feature type="chain" id="PRO_5028926743" evidence="1">
    <location>
        <begin position="19"/>
        <end position="134"/>
    </location>
</feature>
<protein>
    <submittedName>
        <fullName evidence="2">Uncharacterized protein</fullName>
    </submittedName>
</protein>
<evidence type="ECO:0000313" key="3">
    <source>
        <dbReference type="Proteomes" id="UP000481858"/>
    </source>
</evidence>
<gene>
    <name evidence="2" type="ORF">GQX73_g1882</name>
</gene>
<name>A0A7C8IZU4_9PEZI</name>
<dbReference type="EMBL" id="WUBL01000011">
    <property type="protein sequence ID" value="KAF2971664.1"/>
    <property type="molecule type" value="Genomic_DNA"/>
</dbReference>
<keyword evidence="3" id="KW-1185">Reference proteome</keyword>
<evidence type="ECO:0000313" key="2">
    <source>
        <dbReference type="EMBL" id="KAF2971664.1"/>
    </source>
</evidence>
<feature type="signal peptide" evidence="1">
    <location>
        <begin position="1"/>
        <end position="18"/>
    </location>
</feature>
<keyword evidence="1" id="KW-0732">Signal</keyword>
<proteinExistence type="predicted"/>
<dbReference type="AlphaFoldDB" id="A0A7C8IZU4"/>
<reference evidence="2 3" key="1">
    <citation type="submission" date="2019-12" db="EMBL/GenBank/DDBJ databases">
        <title>Draft genome sequence of the ascomycete Xylaria multiplex DSM 110363.</title>
        <authorList>
            <person name="Buettner E."/>
            <person name="Kellner H."/>
        </authorList>
    </citation>
    <scope>NUCLEOTIDE SEQUENCE [LARGE SCALE GENOMIC DNA]</scope>
    <source>
        <strain evidence="2 3">DSM 110363</strain>
    </source>
</reference>
<organism evidence="2 3">
    <name type="scientific">Xylaria multiplex</name>
    <dbReference type="NCBI Taxonomy" id="323545"/>
    <lineage>
        <taxon>Eukaryota</taxon>
        <taxon>Fungi</taxon>
        <taxon>Dikarya</taxon>
        <taxon>Ascomycota</taxon>
        <taxon>Pezizomycotina</taxon>
        <taxon>Sordariomycetes</taxon>
        <taxon>Xylariomycetidae</taxon>
        <taxon>Xylariales</taxon>
        <taxon>Xylariaceae</taxon>
        <taxon>Xylaria</taxon>
    </lineage>
</organism>
<dbReference type="InParanoid" id="A0A7C8IZU4"/>
<evidence type="ECO:0000256" key="1">
    <source>
        <dbReference type="SAM" id="SignalP"/>
    </source>
</evidence>
<accession>A0A7C8IZU4</accession>
<dbReference type="Proteomes" id="UP000481858">
    <property type="component" value="Unassembled WGS sequence"/>
</dbReference>
<sequence>MLFTIAIISTAFLGLTTASPVSSNNRRYVAGTCGIHVTQYQKNENGVGGDYQYDIQIKDGVGAIIGGANHLPIPDLQSATVDSELPFGLVVTSGAFDSDPVGFAYAGYIFSSSNGCSAGDYDNGARQMDCGFGC</sequence>